<evidence type="ECO:0008006" key="3">
    <source>
        <dbReference type="Google" id="ProtNLM"/>
    </source>
</evidence>
<gene>
    <name evidence="1" type="ORF">EZ428_05805</name>
</gene>
<sequence length="282" mass="30671">MLIYLRKTPVGIICLALLFILACKKDKPEETPMVKKGIQISTDSKFGAVLTDSIGRTLYFFASDVAGTANCTGACETTWPVYYSANASTDLNVNASEVAVITRSDGKKQTTYKGYPLYYYMNDLAAGQTNGDGVGGIWFVAKPDYALMVANFQLTGLNGKTYTKTYAEGTGKTIYFTDSKGRTLYAFSPDKNNKNTFTTDLTKNGIWPVYEGELKSVPSIITKDLIAVIDVTTIGKKQLTYKGWPLYYFGQDAIRGENKGVSVGAGPGFWPVLTVATTVAPN</sequence>
<dbReference type="OrthoDB" id="597632at2"/>
<name>A0A4R0N5B0_9SPHI</name>
<evidence type="ECO:0000313" key="2">
    <source>
        <dbReference type="Proteomes" id="UP000292884"/>
    </source>
</evidence>
<dbReference type="PANTHER" id="PTHR39335">
    <property type="entry name" value="BLL4220 PROTEIN"/>
    <property type="match status" value="1"/>
</dbReference>
<dbReference type="InterPro" id="IPR005297">
    <property type="entry name" value="Lipoprotein_repeat"/>
</dbReference>
<organism evidence="1 2">
    <name type="scientific">Pedobacter frigiditerrae</name>
    <dbReference type="NCBI Taxonomy" id="2530452"/>
    <lineage>
        <taxon>Bacteria</taxon>
        <taxon>Pseudomonadati</taxon>
        <taxon>Bacteroidota</taxon>
        <taxon>Sphingobacteriia</taxon>
        <taxon>Sphingobacteriales</taxon>
        <taxon>Sphingobacteriaceae</taxon>
        <taxon>Pedobacter</taxon>
    </lineage>
</organism>
<dbReference type="Proteomes" id="UP000292884">
    <property type="component" value="Unassembled WGS sequence"/>
</dbReference>
<accession>A0A4R0N5B0</accession>
<reference evidence="1 2" key="1">
    <citation type="submission" date="2019-02" db="EMBL/GenBank/DDBJ databases">
        <title>Pedobacter sp. RP-1-13 sp. nov., isolated from Arctic soil.</title>
        <authorList>
            <person name="Dahal R.H."/>
        </authorList>
    </citation>
    <scope>NUCLEOTIDE SEQUENCE [LARGE SCALE GENOMIC DNA]</scope>
    <source>
        <strain evidence="1 2">RP-1-13</strain>
    </source>
</reference>
<dbReference type="GO" id="GO:0043448">
    <property type="term" value="P:alkane catabolic process"/>
    <property type="evidence" value="ECO:0007669"/>
    <property type="project" value="TreeGrafter"/>
</dbReference>
<dbReference type="Pfam" id="PF03640">
    <property type="entry name" value="Lipoprotein_15"/>
    <property type="match status" value="3"/>
</dbReference>
<dbReference type="EMBL" id="SJSK01000001">
    <property type="protein sequence ID" value="TCC94607.1"/>
    <property type="molecule type" value="Genomic_DNA"/>
</dbReference>
<proteinExistence type="predicted"/>
<dbReference type="AlphaFoldDB" id="A0A4R0N5B0"/>
<keyword evidence="2" id="KW-1185">Reference proteome</keyword>
<evidence type="ECO:0000313" key="1">
    <source>
        <dbReference type="EMBL" id="TCC94607.1"/>
    </source>
</evidence>
<dbReference type="PANTHER" id="PTHR39335:SF1">
    <property type="entry name" value="BLL4220 PROTEIN"/>
    <property type="match status" value="1"/>
</dbReference>
<comment type="caution">
    <text evidence="1">The sequence shown here is derived from an EMBL/GenBank/DDBJ whole genome shotgun (WGS) entry which is preliminary data.</text>
</comment>
<protein>
    <recommendedName>
        <fullName evidence="3">Lipoprotein with Yx(FWY)xxD motif</fullName>
    </recommendedName>
</protein>
<dbReference type="PROSITE" id="PS51257">
    <property type="entry name" value="PROKAR_LIPOPROTEIN"/>
    <property type="match status" value="1"/>
</dbReference>